<dbReference type="Gramene" id="EFJ27544">
    <property type="protein sequence ID" value="EFJ27544"/>
    <property type="gene ID" value="SELMODRAFT_95653"/>
</dbReference>
<protein>
    <recommendedName>
        <fullName evidence="3">DYW domain-containing protein</fullName>
    </recommendedName>
</protein>
<dbReference type="FunFam" id="1.25.40.10:FF:000381">
    <property type="entry name" value="Pentatricopeptide repeat-containing protein"/>
    <property type="match status" value="1"/>
</dbReference>
<dbReference type="GO" id="GO:0009451">
    <property type="term" value="P:RNA modification"/>
    <property type="evidence" value="ECO:0000318"/>
    <property type="project" value="GO_Central"/>
</dbReference>
<accession>D8RL05</accession>
<dbReference type="InterPro" id="IPR032867">
    <property type="entry name" value="DYW_dom"/>
</dbReference>
<dbReference type="InParanoid" id="D8RL05"/>
<feature type="non-terminal residue" evidence="4">
    <location>
        <position position="1"/>
    </location>
</feature>
<feature type="repeat" description="PPR" evidence="2">
    <location>
        <begin position="474"/>
        <end position="508"/>
    </location>
</feature>
<dbReference type="NCBIfam" id="TIGR00756">
    <property type="entry name" value="PPR"/>
    <property type="match status" value="5"/>
</dbReference>
<dbReference type="Proteomes" id="UP000001514">
    <property type="component" value="Unassembled WGS sequence"/>
</dbReference>
<evidence type="ECO:0000313" key="5">
    <source>
        <dbReference type="Proteomes" id="UP000001514"/>
    </source>
</evidence>
<dbReference type="OMA" id="HTGHYVL"/>
<dbReference type="PROSITE" id="PS51375">
    <property type="entry name" value="PPR"/>
    <property type="match status" value="6"/>
</dbReference>
<dbReference type="FunFam" id="1.25.40.10:FF:000158">
    <property type="entry name" value="pentatricopeptide repeat-containing protein At2g33680"/>
    <property type="match status" value="1"/>
</dbReference>
<feature type="repeat" description="PPR" evidence="2">
    <location>
        <begin position="373"/>
        <end position="407"/>
    </location>
</feature>
<dbReference type="GO" id="GO:0008270">
    <property type="term" value="F:zinc ion binding"/>
    <property type="evidence" value="ECO:0007669"/>
    <property type="project" value="InterPro"/>
</dbReference>
<name>D8RL05_SELML</name>
<keyword evidence="5" id="KW-1185">Reference proteome</keyword>
<dbReference type="Pfam" id="PF14432">
    <property type="entry name" value="DYW_deaminase"/>
    <property type="match status" value="1"/>
</dbReference>
<dbReference type="InterPro" id="IPR002885">
    <property type="entry name" value="PPR_rpt"/>
</dbReference>
<feature type="repeat" description="PPR" evidence="2">
    <location>
        <begin position="272"/>
        <end position="306"/>
    </location>
</feature>
<dbReference type="Pfam" id="PF20431">
    <property type="entry name" value="E_motif"/>
    <property type="match status" value="1"/>
</dbReference>
<keyword evidence="1" id="KW-0677">Repeat</keyword>
<evidence type="ECO:0000256" key="2">
    <source>
        <dbReference type="PROSITE-ProRule" id="PRU00708"/>
    </source>
</evidence>
<dbReference type="SUPFAM" id="SSF48452">
    <property type="entry name" value="TPR-like"/>
    <property type="match status" value="2"/>
</dbReference>
<gene>
    <name evidence="4" type="ORF">SELMODRAFT_95653</name>
</gene>
<dbReference type="InterPro" id="IPR011990">
    <property type="entry name" value="TPR-like_helical_dom_sf"/>
</dbReference>
<dbReference type="AlphaFoldDB" id="D8RL05"/>
<reference evidence="4 5" key="1">
    <citation type="journal article" date="2011" name="Science">
        <title>The Selaginella genome identifies genetic changes associated with the evolution of vascular plants.</title>
        <authorList>
            <person name="Banks J.A."/>
            <person name="Nishiyama T."/>
            <person name="Hasebe M."/>
            <person name="Bowman J.L."/>
            <person name="Gribskov M."/>
            <person name="dePamphilis C."/>
            <person name="Albert V.A."/>
            <person name="Aono N."/>
            <person name="Aoyama T."/>
            <person name="Ambrose B.A."/>
            <person name="Ashton N.W."/>
            <person name="Axtell M.J."/>
            <person name="Barker E."/>
            <person name="Barker M.S."/>
            <person name="Bennetzen J.L."/>
            <person name="Bonawitz N.D."/>
            <person name="Chapple C."/>
            <person name="Cheng C."/>
            <person name="Correa L.G."/>
            <person name="Dacre M."/>
            <person name="DeBarry J."/>
            <person name="Dreyer I."/>
            <person name="Elias M."/>
            <person name="Engstrom E.M."/>
            <person name="Estelle M."/>
            <person name="Feng L."/>
            <person name="Finet C."/>
            <person name="Floyd S.K."/>
            <person name="Frommer W.B."/>
            <person name="Fujita T."/>
            <person name="Gramzow L."/>
            <person name="Gutensohn M."/>
            <person name="Harholt J."/>
            <person name="Hattori M."/>
            <person name="Heyl A."/>
            <person name="Hirai T."/>
            <person name="Hiwatashi Y."/>
            <person name="Ishikawa M."/>
            <person name="Iwata M."/>
            <person name="Karol K.G."/>
            <person name="Koehler B."/>
            <person name="Kolukisaoglu U."/>
            <person name="Kubo M."/>
            <person name="Kurata T."/>
            <person name="Lalonde S."/>
            <person name="Li K."/>
            <person name="Li Y."/>
            <person name="Litt A."/>
            <person name="Lyons E."/>
            <person name="Manning G."/>
            <person name="Maruyama T."/>
            <person name="Michael T.P."/>
            <person name="Mikami K."/>
            <person name="Miyazaki S."/>
            <person name="Morinaga S."/>
            <person name="Murata T."/>
            <person name="Mueller-Roeber B."/>
            <person name="Nelson D.R."/>
            <person name="Obara M."/>
            <person name="Oguri Y."/>
            <person name="Olmstead R.G."/>
            <person name="Onodera N."/>
            <person name="Petersen B.L."/>
            <person name="Pils B."/>
            <person name="Prigge M."/>
            <person name="Rensing S.A."/>
            <person name="Riano-Pachon D.M."/>
            <person name="Roberts A.W."/>
            <person name="Sato Y."/>
            <person name="Scheller H.V."/>
            <person name="Schulz B."/>
            <person name="Schulz C."/>
            <person name="Shakirov E.V."/>
            <person name="Shibagaki N."/>
            <person name="Shinohara N."/>
            <person name="Shippen D.E."/>
            <person name="Soerensen I."/>
            <person name="Sotooka R."/>
            <person name="Sugimoto N."/>
            <person name="Sugita M."/>
            <person name="Sumikawa N."/>
            <person name="Tanurdzic M."/>
            <person name="Theissen G."/>
            <person name="Ulvskov P."/>
            <person name="Wakazuki S."/>
            <person name="Weng J.K."/>
            <person name="Willats W.W."/>
            <person name="Wipf D."/>
            <person name="Wolf P.G."/>
            <person name="Yang L."/>
            <person name="Zimmer A.D."/>
            <person name="Zhu Q."/>
            <person name="Mitros T."/>
            <person name="Hellsten U."/>
            <person name="Loque D."/>
            <person name="Otillar R."/>
            <person name="Salamov A."/>
            <person name="Schmutz J."/>
            <person name="Shapiro H."/>
            <person name="Lindquist E."/>
            <person name="Lucas S."/>
            <person name="Rokhsar D."/>
            <person name="Grigoriev I.V."/>
        </authorList>
    </citation>
    <scope>NUCLEOTIDE SEQUENCE [LARGE SCALE GENOMIC DNA]</scope>
</reference>
<dbReference type="FunCoup" id="D8RL05">
    <property type="interactions" value="458"/>
</dbReference>
<dbReference type="FunFam" id="1.25.40.10:FF:000073">
    <property type="entry name" value="Pentatricopeptide repeat-containing protein chloroplastic"/>
    <property type="match status" value="1"/>
</dbReference>
<dbReference type="Pfam" id="PF13041">
    <property type="entry name" value="PPR_2"/>
    <property type="match status" value="4"/>
</dbReference>
<evidence type="ECO:0000256" key="1">
    <source>
        <dbReference type="ARBA" id="ARBA00022737"/>
    </source>
</evidence>
<dbReference type="eggNOG" id="KOG4197">
    <property type="taxonomic scope" value="Eukaryota"/>
</dbReference>
<feature type="domain" description="DYW" evidence="3">
    <location>
        <begin position="690"/>
        <end position="782"/>
    </location>
</feature>
<dbReference type="Gene3D" id="1.25.40.10">
    <property type="entry name" value="Tetratricopeptide repeat domain"/>
    <property type="match status" value="6"/>
</dbReference>
<dbReference type="FunFam" id="1.25.40.10:FF:000285">
    <property type="entry name" value="Pentatricopeptide repeat-containing protein, chloroplastic"/>
    <property type="match status" value="1"/>
</dbReference>
<proteinExistence type="predicted"/>
<evidence type="ECO:0000259" key="3">
    <source>
        <dbReference type="Pfam" id="PF14432"/>
    </source>
</evidence>
<dbReference type="GO" id="GO:0003723">
    <property type="term" value="F:RNA binding"/>
    <property type="evidence" value="ECO:0007669"/>
    <property type="project" value="InterPro"/>
</dbReference>
<dbReference type="EMBL" id="GL377582">
    <property type="protein sequence ID" value="EFJ27544.1"/>
    <property type="molecule type" value="Genomic_DNA"/>
</dbReference>
<feature type="repeat" description="PPR" evidence="2">
    <location>
        <begin position="443"/>
        <end position="473"/>
    </location>
</feature>
<evidence type="ECO:0000313" key="4">
    <source>
        <dbReference type="EMBL" id="EFJ27544.1"/>
    </source>
</evidence>
<dbReference type="InterPro" id="IPR046848">
    <property type="entry name" value="E_motif"/>
</dbReference>
<dbReference type="OrthoDB" id="185373at2759"/>
<feature type="repeat" description="PPR" evidence="2">
    <location>
        <begin position="70"/>
        <end position="104"/>
    </location>
</feature>
<dbReference type="HOGENOM" id="CLU_002706_37_8_1"/>
<organism evidence="5">
    <name type="scientific">Selaginella moellendorffii</name>
    <name type="common">Spikemoss</name>
    <dbReference type="NCBI Taxonomy" id="88036"/>
    <lineage>
        <taxon>Eukaryota</taxon>
        <taxon>Viridiplantae</taxon>
        <taxon>Streptophyta</taxon>
        <taxon>Embryophyta</taxon>
        <taxon>Tracheophyta</taxon>
        <taxon>Lycopodiopsida</taxon>
        <taxon>Selaginellales</taxon>
        <taxon>Selaginellaceae</taxon>
        <taxon>Selaginella</taxon>
    </lineage>
</organism>
<dbReference type="InterPro" id="IPR046960">
    <property type="entry name" value="PPR_At4g14850-like_plant"/>
</dbReference>
<dbReference type="GO" id="GO:0048731">
    <property type="term" value="P:system development"/>
    <property type="evidence" value="ECO:0007669"/>
    <property type="project" value="UniProtKB-ARBA"/>
</dbReference>
<dbReference type="PANTHER" id="PTHR47926">
    <property type="entry name" value="PENTATRICOPEPTIDE REPEAT-CONTAINING PROTEIN"/>
    <property type="match status" value="1"/>
</dbReference>
<feature type="repeat" description="PPR" evidence="2">
    <location>
        <begin position="171"/>
        <end position="205"/>
    </location>
</feature>
<sequence length="782" mass="88492">FKPDTAFFVALLQRCSSAKNVDHGRRVHWHVCDRGFEQNNLVCGHLIQMYAQCGSVPEAQQVFEILERKDVFAWTRMIGIYCQQGDYDRALGMFYQMQEEDVMPTKVTYVAILNACASTESLKDGMEIHGQILQQGFEGDVFVGTALINMYNKCGSVRGAWDSFKRLEHRDVVSWTAMIAACVQHDQFALARWLYRRMQLDGVVPNKITLYTVFNAYGDPHYLSEGKFIYSLVSSRVMESDVRVMNSAMNMFGNAGLLGDARRLFEDMVDRDVVTWNIVITFYVQNENFGEAVRLFGRLQQDGIKANDITFVLMLNVYTSLTSLAKGKVIHELVKEAGYDRDVVVATALMSLYGRCEAPGQAWKIFVDMGSKDVITWTVMCVAYAQNGFRKEALQLFQEMQLEGRRPTSATLVAVLDTCAHLAALQKGRQIHSHIIENGFRMEMVVETALINMYGKCGKMAEARSVFEKMAKRDILVWNSMLGAYAQHGYYDETLQLFNQMQLDGEKADAVSFVSVLSALSHSGSVTDGYQYFVAMLQDFSITPTPELYGCVVDLLGRAGRIQEAVDIVLKLSGCLPDGILWMTLLGACRTHNKTDQAKAAAEQVLERDPSHSGAYVVLSNVYAAAGDWDGVNRMRKLMRSRGVKKEPGRSSIEILNRVHEFLEGDRSHPRRHPIYAELDVLNSEMRAAGYIPDTKMILHDVEDERKEDMLFYHSERLAIAFGLMSTPPGTPLRVIKNLRVCSDCHTATKYISKLRGREILVRDTHRFHNFKDGRCSCKDYW</sequence>
<dbReference type="KEGG" id="smo:SELMODRAFT_95653"/>
<dbReference type="Pfam" id="PF01535">
    <property type="entry name" value="PPR"/>
    <property type="match status" value="1"/>
</dbReference>